<protein>
    <submittedName>
        <fullName evidence="2">Uncharacterized protein</fullName>
    </submittedName>
</protein>
<dbReference type="AlphaFoldDB" id="A0A1D2JCI6"/>
<dbReference type="VEuPathDB" id="FungiDB:PADG_07851"/>
<organism evidence="2 3">
    <name type="scientific">Paracoccidioides brasiliensis</name>
    <dbReference type="NCBI Taxonomy" id="121759"/>
    <lineage>
        <taxon>Eukaryota</taxon>
        <taxon>Fungi</taxon>
        <taxon>Dikarya</taxon>
        <taxon>Ascomycota</taxon>
        <taxon>Pezizomycotina</taxon>
        <taxon>Eurotiomycetes</taxon>
        <taxon>Eurotiomycetidae</taxon>
        <taxon>Onygenales</taxon>
        <taxon>Ajellomycetaceae</taxon>
        <taxon>Paracoccidioides</taxon>
    </lineage>
</organism>
<evidence type="ECO:0000256" key="1">
    <source>
        <dbReference type="SAM" id="Phobius"/>
    </source>
</evidence>
<evidence type="ECO:0000313" key="2">
    <source>
        <dbReference type="EMBL" id="ODH26313.1"/>
    </source>
</evidence>
<sequence>MGNKVSAVTGVRSSNFFEPGNAVNEIWVGDLEVVSRLPFGDSDMAQAAWPKNDYPKIPWRPFIIPLRALFSTALKPRSLSAMASPEFGWLASLRTFADTKMLLVCWVVMQIFAIPLLMVPIALHLAPRDISSCIDDDDDDDDVVVVDDTSSSLPIRPVGRDTRSLDDSPRNRRETTYVRALLGSVFLVSGVLVAYGFDHRLVMDSLRPSEPSSDPSEFGAFTPDDPDGLDAFAVYAAVSMALILNSAYSVFRLWWKFFRSNHDPENGEQYMGKMDLAIFPPPPDYTDEQSKVLKSVIFESILLFLVTQ</sequence>
<accession>A0A1D2JCI6</accession>
<name>A0A1D2JCI6_PARBR</name>
<gene>
    <name evidence="2" type="ORF">ACO22_04696</name>
</gene>
<proteinExistence type="predicted"/>
<feature type="transmembrane region" description="Helical" evidence="1">
    <location>
        <begin position="177"/>
        <end position="197"/>
    </location>
</feature>
<evidence type="ECO:0000313" key="3">
    <source>
        <dbReference type="Proteomes" id="UP000242814"/>
    </source>
</evidence>
<feature type="transmembrane region" description="Helical" evidence="1">
    <location>
        <begin position="232"/>
        <end position="251"/>
    </location>
</feature>
<comment type="caution">
    <text evidence="2">The sequence shown here is derived from an EMBL/GenBank/DDBJ whole genome shotgun (WGS) entry which is preliminary data.</text>
</comment>
<keyword evidence="1" id="KW-0472">Membrane</keyword>
<dbReference type="VEuPathDB" id="FungiDB:PABG_06404"/>
<dbReference type="Proteomes" id="UP000242814">
    <property type="component" value="Unassembled WGS sequence"/>
</dbReference>
<dbReference type="EMBL" id="LZYO01000191">
    <property type="protein sequence ID" value="ODH26313.1"/>
    <property type="molecule type" value="Genomic_DNA"/>
</dbReference>
<keyword evidence="1" id="KW-1133">Transmembrane helix</keyword>
<keyword evidence="1" id="KW-0812">Transmembrane</keyword>
<feature type="transmembrane region" description="Helical" evidence="1">
    <location>
        <begin position="101"/>
        <end position="123"/>
    </location>
</feature>
<reference evidence="2 3" key="1">
    <citation type="submission" date="2016-06" db="EMBL/GenBank/DDBJ databases">
        <authorList>
            <person name="Kjaerup R.B."/>
            <person name="Dalgaard T.S."/>
            <person name="Juul-Madsen H.R."/>
        </authorList>
    </citation>
    <scope>NUCLEOTIDE SEQUENCE [LARGE SCALE GENOMIC DNA]</scope>
    <source>
        <strain evidence="2 3">Pb300</strain>
    </source>
</reference>